<accession>A0A4R7W4C3</accession>
<dbReference type="EMBL" id="SOCP01000001">
    <property type="protein sequence ID" value="TDV57424.1"/>
    <property type="molecule type" value="Genomic_DNA"/>
</dbReference>
<dbReference type="PANTHER" id="PTHR41700:SF1">
    <property type="entry name" value="N-ACETYLTRANSFERASE DOMAIN-CONTAINING PROTEIN"/>
    <property type="match status" value="1"/>
</dbReference>
<dbReference type="SUPFAM" id="SSF55729">
    <property type="entry name" value="Acyl-CoA N-acyltransferases (Nat)"/>
    <property type="match status" value="1"/>
</dbReference>
<evidence type="ECO:0000259" key="1">
    <source>
        <dbReference type="PROSITE" id="PS51186"/>
    </source>
</evidence>
<dbReference type="InterPro" id="IPR000182">
    <property type="entry name" value="GNAT_dom"/>
</dbReference>
<proteinExistence type="predicted"/>
<dbReference type="InterPro" id="IPR038764">
    <property type="entry name" value="GNAT_N_AcTrfase_prd"/>
</dbReference>
<dbReference type="Gene3D" id="3.40.630.30">
    <property type="match status" value="1"/>
</dbReference>
<gene>
    <name evidence="2" type="ORF">CLV71_101295</name>
</gene>
<dbReference type="AlphaFoldDB" id="A0A4R7W4C3"/>
<name>A0A4R7W4C3_9PSEU</name>
<comment type="caution">
    <text evidence="2">The sequence shown here is derived from an EMBL/GenBank/DDBJ whole genome shotgun (WGS) entry which is preliminary data.</text>
</comment>
<reference evidence="2 3" key="1">
    <citation type="submission" date="2019-03" db="EMBL/GenBank/DDBJ databases">
        <title>Genomic Encyclopedia of Archaeal and Bacterial Type Strains, Phase II (KMG-II): from individual species to whole genera.</title>
        <authorList>
            <person name="Goeker M."/>
        </authorList>
    </citation>
    <scope>NUCLEOTIDE SEQUENCE [LARGE SCALE GENOMIC DNA]</scope>
    <source>
        <strain evidence="2 3">DSM 45499</strain>
    </source>
</reference>
<evidence type="ECO:0000313" key="3">
    <source>
        <dbReference type="Proteomes" id="UP000294927"/>
    </source>
</evidence>
<dbReference type="GO" id="GO:0016747">
    <property type="term" value="F:acyltransferase activity, transferring groups other than amino-acyl groups"/>
    <property type="evidence" value="ECO:0007669"/>
    <property type="project" value="InterPro"/>
</dbReference>
<organism evidence="2 3">
    <name type="scientific">Actinophytocola oryzae</name>
    <dbReference type="NCBI Taxonomy" id="502181"/>
    <lineage>
        <taxon>Bacteria</taxon>
        <taxon>Bacillati</taxon>
        <taxon>Actinomycetota</taxon>
        <taxon>Actinomycetes</taxon>
        <taxon>Pseudonocardiales</taxon>
        <taxon>Pseudonocardiaceae</taxon>
    </lineage>
</organism>
<dbReference type="Proteomes" id="UP000294927">
    <property type="component" value="Unassembled WGS sequence"/>
</dbReference>
<keyword evidence="2" id="KW-0808">Transferase</keyword>
<dbReference type="InterPro" id="IPR016181">
    <property type="entry name" value="Acyl_CoA_acyltransferase"/>
</dbReference>
<keyword evidence="3" id="KW-1185">Reference proteome</keyword>
<sequence>MTNTDGATSMDGVTNLIAADPHADRAARAAGVSVRELVTIEDFVAVSRLFHGIWRPAADSPLVTTELLRALTKAGNYLAGAYDGDTLVGACVGFFGAPADGTMHSHIAGVDPSMAGRNVGFALKLHQRAWALRRGVGVIAWTFDPLVARNAYFNLAKLGATAAEYLPDFYGGMEDEVNGGDETDRLLVRWDLGAPEVVAACAGRPHLVTHHQAVVALGRTAAGAPEPGVLDGSPLLVGVPPDAATLRGADPSVRKEWRIAVRDVLGGLLADGARVSGFDRAGWYVLTREDR</sequence>
<protein>
    <submittedName>
        <fullName evidence="2">Putative GNAT superfamily acetyltransferase</fullName>
    </submittedName>
</protein>
<dbReference type="PROSITE" id="PS51186">
    <property type="entry name" value="GNAT"/>
    <property type="match status" value="1"/>
</dbReference>
<evidence type="ECO:0000313" key="2">
    <source>
        <dbReference type="EMBL" id="TDV57424.1"/>
    </source>
</evidence>
<dbReference type="PANTHER" id="PTHR41700">
    <property type="entry name" value="GCN5-RELATED N-ACETYLTRANSFERASE"/>
    <property type="match status" value="1"/>
</dbReference>
<feature type="domain" description="N-acetyltransferase" evidence="1">
    <location>
        <begin position="32"/>
        <end position="178"/>
    </location>
</feature>